<sequence>MAEERLTEDLLARLLASPSPQDYLEEGLTCERSLAGYLHELLASKGLKRADVYRASGLNPTVVYDAFAGKSRLGRNNALMMAFGLGCSLRETQRLLRLAGVAELYPKVRRDAIIIWCIDHGLSREGCDDELWRFGEKTLLGTSPLR</sequence>
<evidence type="ECO:0000313" key="1">
    <source>
        <dbReference type="EMBL" id="NBI35399.1"/>
    </source>
</evidence>
<proteinExistence type="predicted"/>
<reference evidence="1" key="1">
    <citation type="submission" date="2018-08" db="EMBL/GenBank/DDBJ databases">
        <title>Murine metabolic-syndrome-specific gut microbial biobank.</title>
        <authorList>
            <person name="Liu C."/>
        </authorList>
    </citation>
    <scope>NUCLEOTIDE SEQUENCE [LARGE SCALE GENOMIC DNA]</scope>
    <source>
        <strain evidence="1">Z82</strain>
    </source>
</reference>
<comment type="caution">
    <text evidence="1">The sequence shown here is derived from an EMBL/GenBank/DDBJ whole genome shotgun (WGS) entry which is preliminary data.</text>
</comment>
<gene>
    <name evidence="1" type="ORF">D1639_10260</name>
</gene>
<organism evidence="1">
    <name type="scientific">Muribaculaceae bacterium Z82</name>
    <dbReference type="NCBI Taxonomy" id="2304548"/>
    <lineage>
        <taxon>Bacteria</taxon>
        <taxon>Pseudomonadati</taxon>
        <taxon>Bacteroidota</taxon>
        <taxon>Bacteroidia</taxon>
        <taxon>Bacteroidales</taxon>
        <taxon>Muribaculaceae</taxon>
    </lineage>
</organism>
<name>A0A7C9JEX0_9BACT</name>
<dbReference type="EMBL" id="QWKH01000115">
    <property type="protein sequence ID" value="NBI35399.1"/>
    <property type="molecule type" value="Genomic_DNA"/>
</dbReference>
<protein>
    <submittedName>
        <fullName evidence="1">XRE family transcriptional regulator</fullName>
    </submittedName>
</protein>
<dbReference type="AlphaFoldDB" id="A0A7C9JEX0"/>
<accession>A0A7C9JEX0</accession>